<evidence type="ECO:0000256" key="2">
    <source>
        <dbReference type="SAM" id="SignalP"/>
    </source>
</evidence>
<feature type="chain" id="PRO_5045185529" description="Outer membrane protein beta-barrel domain-containing protein" evidence="2">
    <location>
        <begin position="31"/>
        <end position="291"/>
    </location>
</feature>
<name>A0ABX1P2B5_9CYAN</name>
<proteinExistence type="predicted"/>
<feature type="compositionally biased region" description="Low complexity" evidence="1">
    <location>
        <begin position="125"/>
        <end position="140"/>
    </location>
</feature>
<sequence length="291" mass="29629">MNIIISRKNVFSLLSLSAMAVLGSGLSAGAQTVDSTSTQQFIKSPSTDAFVNQVNLEVERFYPPAFSPTPVESTAVQDNLSPVSNVNHPQQLPTSTQAANNVVTPVPGTTSTSSAALIDSQNAEVQQSTSQSSKSKVAQADISVDPGRPTRGGSSYIGIGGNIGLGGNSALGDGNFMVISKIGLTNAISVRPAAVIGDNTSILIPVTYDLSFKQLSDPFAAPLPIAPYIGAGAAINTGNGSEVAFLVTGGVDVPITPRFTATAALNAAFFSDTDIGLSIGVGYNFGGLFGS</sequence>
<reference evidence="3 4" key="1">
    <citation type="submission" date="2018-06" db="EMBL/GenBank/DDBJ databases">
        <title>Comparative genomics of Brasilonema spp. strains.</title>
        <authorList>
            <person name="Alvarenga D.O."/>
            <person name="Fiore M.F."/>
            <person name="Varani A.M."/>
        </authorList>
    </citation>
    <scope>NUCLEOTIDE SEQUENCE [LARGE SCALE GENOMIC DNA]</scope>
    <source>
        <strain evidence="3 4">SPC951</strain>
    </source>
</reference>
<accession>A0ABX1P2B5</accession>
<dbReference type="Proteomes" id="UP000718564">
    <property type="component" value="Unassembled WGS sequence"/>
</dbReference>
<dbReference type="RefSeq" id="WP_169153515.1">
    <property type="nucleotide sequence ID" value="NZ_CAWPJE010000237.1"/>
</dbReference>
<evidence type="ECO:0000313" key="4">
    <source>
        <dbReference type="Proteomes" id="UP000718564"/>
    </source>
</evidence>
<feature type="compositionally biased region" description="Low complexity" evidence="1">
    <location>
        <begin position="99"/>
        <end position="116"/>
    </location>
</feature>
<protein>
    <recommendedName>
        <fullName evidence="5">Outer membrane protein beta-barrel domain-containing protein</fullName>
    </recommendedName>
</protein>
<evidence type="ECO:0000313" key="3">
    <source>
        <dbReference type="EMBL" id="NMG18218.1"/>
    </source>
</evidence>
<feature type="compositionally biased region" description="Polar residues" evidence="1">
    <location>
        <begin position="80"/>
        <end position="98"/>
    </location>
</feature>
<comment type="caution">
    <text evidence="3">The sequence shown here is derived from an EMBL/GenBank/DDBJ whole genome shotgun (WGS) entry which is preliminary data.</text>
</comment>
<feature type="region of interest" description="Disordered" evidence="1">
    <location>
        <begin position="80"/>
        <end position="153"/>
    </location>
</feature>
<dbReference type="SUPFAM" id="SSF56925">
    <property type="entry name" value="OMPA-like"/>
    <property type="match status" value="1"/>
</dbReference>
<keyword evidence="4" id="KW-1185">Reference proteome</keyword>
<evidence type="ECO:0008006" key="5">
    <source>
        <dbReference type="Google" id="ProtNLM"/>
    </source>
</evidence>
<organism evidence="3 4">
    <name type="scientific">Brasilonema bromeliae SPC951</name>
    <dbReference type="NCBI Taxonomy" id="385972"/>
    <lineage>
        <taxon>Bacteria</taxon>
        <taxon>Bacillati</taxon>
        <taxon>Cyanobacteriota</taxon>
        <taxon>Cyanophyceae</taxon>
        <taxon>Nostocales</taxon>
        <taxon>Scytonemataceae</taxon>
        <taxon>Brasilonema</taxon>
        <taxon>Bromeliae group (in: Brasilonema)</taxon>
    </lineage>
</organism>
<dbReference type="EMBL" id="QMEB01000006">
    <property type="protein sequence ID" value="NMG18218.1"/>
    <property type="molecule type" value="Genomic_DNA"/>
</dbReference>
<evidence type="ECO:0000256" key="1">
    <source>
        <dbReference type="SAM" id="MobiDB-lite"/>
    </source>
</evidence>
<gene>
    <name evidence="3" type="ORF">DP116_01650</name>
</gene>
<keyword evidence="2" id="KW-0732">Signal</keyword>
<feature type="signal peptide" evidence="2">
    <location>
        <begin position="1"/>
        <end position="30"/>
    </location>
</feature>
<dbReference type="InterPro" id="IPR011250">
    <property type="entry name" value="OMP/PagP_B-barrel"/>
</dbReference>